<name>A0AAN6QHN5_9PEZI</name>
<reference evidence="1" key="1">
    <citation type="journal article" date="2023" name="Mol. Phylogenet. Evol.">
        <title>Genome-scale phylogeny and comparative genomics of the fungal order Sordariales.</title>
        <authorList>
            <person name="Hensen N."/>
            <person name="Bonometti L."/>
            <person name="Westerberg I."/>
            <person name="Brannstrom I.O."/>
            <person name="Guillou S."/>
            <person name="Cros-Aarteil S."/>
            <person name="Calhoun S."/>
            <person name="Haridas S."/>
            <person name="Kuo A."/>
            <person name="Mondo S."/>
            <person name="Pangilinan J."/>
            <person name="Riley R."/>
            <person name="LaButti K."/>
            <person name="Andreopoulos B."/>
            <person name="Lipzen A."/>
            <person name="Chen C."/>
            <person name="Yan M."/>
            <person name="Daum C."/>
            <person name="Ng V."/>
            <person name="Clum A."/>
            <person name="Steindorff A."/>
            <person name="Ohm R.A."/>
            <person name="Martin F."/>
            <person name="Silar P."/>
            <person name="Natvig D.O."/>
            <person name="Lalanne C."/>
            <person name="Gautier V."/>
            <person name="Ament-Velasquez S.L."/>
            <person name="Kruys A."/>
            <person name="Hutchinson M.I."/>
            <person name="Powell A.J."/>
            <person name="Barry K."/>
            <person name="Miller A.N."/>
            <person name="Grigoriev I.V."/>
            <person name="Debuchy R."/>
            <person name="Gladieux P."/>
            <person name="Hiltunen Thoren M."/>
            <person name="Johannesson H."/>
        </authorList>
    </citation>
    <scope>NUCLEOTIDE SEQUENCE</scope>
    <source>
        <strain evidence="1">CBS 508.74</strain>
    </source>
</reference>
<dbReference type="EMBL" id="MU853371">
    <property type="protein sequence ID" value="KAK4107596.1"/>
    <property type="molecule type" value="Genomic_DNA"/>
</dbReference>
<dbReference type="GeneID" id="89933989"/>
<dbReference type="RefSeq" id="XP_064665166.1">
    <property type="nucleotide sequence ID" value="XM_064809865.1"/>
</dbReference>
<accession>A0AAN6QHN5</accession>
<protein>
    <submittedName>
        <fullName evidence="1">Uncharacterized protein</fullName>
    </submittedName>
</protein>
<gene>
    <name evidence="1" type="ORF">N656DRAFT_503510</name>
</gene>
<evidence type="ECO:0000313" key="1">
    <source>
        <dbReference type="EMBL" id="KAK4107596.1"/>
    </source>
</evidence>
<reference evidence="1" key="2">
    <citation type="submission" date="2023-05" db="EMBL/GenBank/DDBJ databases">
        <authorList>
            <consortium name="Lawrence Berkeley National Laboratory"/>
            <person name="Steindorff A."/>
            <person name="Hensen N."/>
            <person name="Bonometti L."/>
            <person name="Westerberg I."/>
            <person name="Brannstrom I.O."/>
            <person name="Guillou S."/>
            <person name="Cros-Aarteil S."/>
            <person name="Calhoun S."/>
            <person name="Haridas S."/>
            <person name="Kuo A."/>
            <person name="Mondo S."/>
            <person name="Pangilinan J."/>
            <person name="Riley R."/>
            <person name="Labutti K."/>
            <person name="Andreopoulos B."/>
            <person name="Lipzen A."/>
            <person name="Chen C."/>
            <person name="Yanf M."/>
            <person name="Daum C."/>
            <person name="Ng V."/>
            <person name="Clum A."/>
            <person name="Ohm R."/>
            <person name="Martin F."/>
            <person name="Silar P."/>
            <person name="Natvig D."/>
            <person name="Lalanne C."/>
            <person name="Gautier V."/>
            <person name="Ament-Velasquez S.L."/>
            <person name="Kruys A."/>
            <person name="Hutchinson M.I."/>
            <person name="Powell A.J."/>
            <person name="Barry K."/>
            <person name="Miller A.N."/>
            <person name="Grigoriev I.V."/>
            <person name="Debuchy R."/>
            <person name="Gladieux P."/>
            <person name="Thoren M.H."/>
            <person name="Johannesson H."/>
        </authorList>
    </citation>
    <scope>NUCLEOTIDE SEQUENCE</scope>
    <source>
        <strain evidence="1">CBS 508.74</strain>
    </source>
</reference>
<dbReference type="AlphaFoldDB" id="A0AAN6QHN5"/>
<sequence length="156" mass="18710">MLRNRCNFPEISVYQAFATLFAQLQQQQNQNSPPQAGSNVRQIPMIRNLDRAEDLESWREELVQMLKRYGLAKYIESELPQPEDHTARRQWLRDRLDVDAYIQTTVPNEEIWNSLRERGWSAADMNPKRTFDFVVRYFHEVSPFSRRDRRCRYSSP</sequence>
<organism evidence="1 2">
    <name type="scientific">Canariomyces notabilis</name>
    <dbReference type="NCBI Taxonomy" id="2074819"/>
    <lineage>
        <taxon>Eukaryota</taxon>
        <taxon>Fungi</taxon>
        <taxon>Dikarya</taxon>
        <taxon>Ascomycota</taxon>
        <taxon>Pezizomycotina</taxon>
        <taxon>Sordariomycetes</taxon>
        <taxon>Sordariomycetidae</taxon>
        <taxon>Sordariales</taxon>
        <taxon>Chaetomiaceae</taxon>
        <taxon>Canariomyces</taxon>
    </lineage>
</organism>
<proteinExistence type="predicted"/>
<dbReference type="Proteomes" id="UP001302812">
    <property type="component" value="Unassembled WGS sequence"/>
</dbReference>
<evidence type="ECO:0000313" key="2">
    <source>
        <dbReference type="Proteomes" id="UP001302812"/>
    </source>
</evidence>
<comment type="caution">
    <text evidence="1">The sequence shown here is derived from an EMBL/GenBank/DDBJ whole genome shotgun (WGS) entry which is preliminary data.</text>
</comment>
<keyword evidence="2" id="KW-1185">Reference proteome</keyword>